<protein>
    <submittedName>
        <fullName evidence="1">Uncharacterized protein</fullName>
    </submittedName>
</protein>
<evidence type="ECO:0000313" key="2">
    <source>
        <dbReference type="Proteomes" id="UP000032452"/>
    </source>
</evidence>
<accession>A0A0D8ZQY8</accession>
<gene>
    <name evidence="1" type="ORF">UH38_14430</name>
</gene>
<proteinExistence type="predicted"/>
<dbReference type="EMBL" id="JYON01000014">
    <property type="protein sequence ID" value="KJH71198.1"/>
    <property type="molecule type" value="Genomic_DNA"/>
</dbReference>
<dbReference type="AlphaFoldDB" id="A0A0D8ZQY8"/>
<keyword evidence="2" id="KW-1185">Reference proteome</keyword>
<reference evidence="1 2" key="1">
    <citation type="submission" date="2015-02" db="EMBL/GenBank/DDBJ databases">
        <title>Draft genome of a novel marine cyanobacterium (Chroococcales) isolated from South Atlantic Ocean.</title>
        <authorList>
            <person name="Rigonato J."/>
            <person name="Alvarenga D.O."/>
            <person name="Branco L.H."/>
            <person name="Varani A.M."/>
            <person name="Brandini F.P."/>
            <person name="Fiore M.F."/>
        </authorList>
    </citation>
    <scope>NUCLEOTIDE SEQUENCE [LARGE SCALE GENOMIC DNA]</scope>
    <source>
        <strain evidence="1 2">CENA595</strain>
    </source>
</reference>
<dbReference type="STRING" id="1618023.UH38_14430"/>
<comment type="caution">
    <text evidence="1">The sequence shown here is derived from an EMBL/GenBank/DDBJ whole genome shotgun (WGS) entry which is preliminary data.</text>
</comment>
<dbReference type="Proteomes" id="UP000032452">
    <property type="component" value="Unassembled WGS sequence"/>
</dbReference>
<organism evidence="1 2">
    <name type="scientific">Aliterella atlantica CENA595</name>
    <dbReference type="NCBI Taxonomy" id="1618023"/>
    <lineage>
        <taxon>Bacteria</taxon>
        <taxon>Bacillati</taxon>
        <taxon>Cyanobacteriota</taxon>
        <taxon>Cyanophyceae</taxon>
        <taxon>Chroococcidiopsidales</taxon>
        <taxon>Aliterellaceae</taxon>
        <taxon>Aliterella</taxon>
    </lineage>
</organism>
<sequence>MGIYFEPPPRRATKQWQIMQLLAENGYRFYTEGGKTYIKAFVLQTKRPRIADVCKRVSKLPPKCHNLTVYSV</sequence>
<name>A0A0D8ZQY8_9CYAN</name>
<evidence type="ECO:0000313" key="1">
    <source>
        <dbReference type="EMBL" id="KJH71198.1"/>
    </source>
</evidence>